<dbReference type="InterPro" id="IPR013325">
    <property type="entry name" value="RNA_pol_sigma_r2"/>
</dbReference>
<keyword evidence="8" id="KW-1185">Reference proteome</keyword>
<dbReference type="InterPro" id="IPR013324">
    <property type="entry name" value="RNA_pol_sigma_r3/r4-like"/>
</dbReference>
<evidence type="ECO:0000259" key="5">
    <source>
        <dbReference type="Pfam" id="PF04542"/>
    </source>
</evidence>
<name>A0A2N0HK95_9SPHN</name>
<evidence type="ECO:0000256" key="2">
    <source>
        <dbReference type="ARBA" id="ARBA00023015"/>
    </source>
</evidence>
<dbReference type="InterPro" id="IPR013249">
    <property type="entry name" value="RNA_pol_sigma70_r4_t2"/>
</dbReference>
<feature type="domain" description="RNA polymerase sigma-70 region 2" evidence="5">
    <location>
        <begin position="26"/>
        <end position="89"/>
    </location>
</feature>
<proteinExistence type="inferred from homology"/>
<evidence type="ECO:0000313" key="7">
    <source>
        <dbReference type="EMBL" id="PKB19373.1"/>
    </source>
</evidence>
<dbReference type="InterPro" id="IPR036388">
    <property type="entry name" value="WH-like_DNA-bd_sf"/>
</dbReference>
<accession>A0A2N0HK95</accession>
<dbReference type="Pfam" id="PF04542">
    <property type="entry name" value="Sigma70_r2"/>
    <property type="match status" value="1"/>
</dbReference>
<dbReference type="InterPro" id="IPR014284">
    <property type="entry name" value="RNA_pol_sigma-70_dom"/>
</dbReference>
<protein>
    <submittedName>
        <fullName evidence="7">RNA polymerase sigma-70 factor (ECF subfamily)</fullName>
    </submittedName>
</protein>
<dbReference type="PANTHER" id="PTHR43133:SF25">
    <property type="entry name" value="RNA POLYMERASE SIGMA FACTOR RFAY-RELATED"/>
    <property type="match status" value="1"/>
</dbReference>
<dbReference type="Gene3D" id="1.10.1740.10">
    <property type="match status" value="1"/>
</dbReference>
<comment type="caution">
    <text evidence="7">The sequence shown here is derived from an EMBL/GenBank/DDBJ whole genome shotgun (WGS) entry which is preliminary data.</text>
</comment>
<dbReference type="RefSeq" id="WP_100866850.1">
    <property type="nucleotide sequence ID" value="NZ_PHUF01000003.1"/>
</dbReference>
<organism evidence="7 8">
    <name type="scientific">Novosphingobium kunmingense</name>
    <dbReference type="NCBI Taxonomy" id="1211806"/>
    <lineage>
        <taxon>Bacteria</taxon>
        <taxon>Pseudomonadati</taxon>
        <taxon>Pseudomonadota</taxon>
        <taxon>Alphaproteobacteria</taxon>
        <taxon>Sphingomonadales</taxon>
        <taxon>Sphingomonadaceae</taxon>
        <taxon>Novosphingobium</taxon>
    </lineage>
</organism>
<gene>
    <name evidence="7" type="ORF">B0I00_1605</name>
</gene>
<dbReference type="Pfam" id="PF08281">
    <property type="entry name" value="Sigma70_r4_2"/>
    <property type="match status" value="1"/>
</dbReference>
<dbReference type="SUPFAM" id="SSF88659">
    <property type="entry name" value="Sigma3 and sigma4 domains of RNA polymerase sigma factors"/>
    <property type="match status" value="1"/>
</dbReference>
<dbReference type="GO" id="GO:0016987">
    <property type="term" value="F:sigma factor activity"/>
    <property type="evidence" value="ECO:0007669"/>
    <property type="project" value="UniProtKB-KW"/>
</dbReference>
<evidence type="ECO:0000256" key="3">
    <source>
        <dbReference type="ARBA" id="ARBA00023082"/>
    </source>
</evidence>
<dbReference type="NCBIfam" id="TIGR02937">
    <property type="entry name" value="sigma70-ECF"/>
    <property type="match status" value="1"/>
</dbReference>
<reference evidence="7 8" key="1">
    <citation type="submission" date="2017-11" db="EMBL/GenBank/DDBJ databases">
        <title>Genomic Encyclopedia of Type Strains, Phase III (KMG-III): the genomes of soil and plant-associated and newly described type strains.</title>
        <authorList>
            <person name="Whitman W."/>
        </authorList>
    </citation>
    <scope>NUCLEOTIDE SEQUENCE [LARGE SCALE GENOMIC DNA]</scope>
    <source>
        <strain evidence="7 8">CGMCC 1.12274</strain>
    </source>
</reference>
<dbReference type="GO" id="GO:0003677">
    <property type="term" value="F:DNA binding"/>
    <property type="evidence" value="ECO:0007669"/>
    <property type="project" value="InterPro"/>
</dbReference>
<dbReference type="Proteomes" id="UP000232587">
    <property type="component" value="Unassembled WGS sequence"/>
</dbReference>
<comment type="similarity">
    <text evidence="1">Belongs to the sigma-70 factor family. ECF subfamily.</text>
</comment>
<keyword evidence="3" id="KW-0731">Sigma factor</keyword>
<dbReference type="GO" id="GO:0006352">
    <property type="term" value="P:DNA-templated transcription initiation"/>
    <property type="evidence" value="ECO:0007669"/>
    <property type="project" value="InterPro"/>
</dbReference>
<dbReference type="PANTHER" id="PTHR43133">
    <property type="entry name" value="RNA POLYMERASE ECF-TYPE SIGMA FACTO"/>
    <property type="match status" value="1"/>
</dbReference>
<evidence type="ECO:0000313" key="8">
    <source>
        <dbReference type="Proteomes" id="UP000232587"/>
    </source>
</evidence>
<dbReference type="Gene3D" id="1.10.10.10">
    <property type="entry name" value="Winged helix-like DNA-binding domain superfamily/Winged helix DNA-binding domain"/>
    <property type="match status" value="1"/>
</dbReference>
<feature type="domain" description="RNA polymerase sigma factor 70 region 4 type 2" evidence="6">
    <location>
        <begin position="116"/>
        <end position="167"/>
    </location>
</feature>
<dbReference type="AlphaFoldDB" id="A0A2N0HK95"/>
<dbReference type="EMBL" id="PHUF01000003">
    <property type="protein sequence ID" value="PKB19373.1"/>
    <property type="molecule type" value="Genomic_DNA"/>
</dbReference>
<sequence length="183" mass="20554">MTDRTQQRRSSDHDDQDEFRNDLLALLPHMRAFARGLCGRPEQADDLVQETVMRAWTARDSFSPGTSMKAWTFTIMRNHFLNDLRKNRRQTQLDPEVAETTLVARATQEEGVHMSDLQRALDKLPDERREALLLVGAGGFSYEEAASICGVPIGTMKSRVARGRAQLHTILEPAGESVAYSPA</sequence>
<dbReference type="SUPFAM" id="SSF88946">
    <property type="entry name" value="Sigma2 domain of RNA polymerase sigma factors"/>
    <property type="match status" value="1"/>
</dbReference>
<keyword evidence="2" id="KW-0805">Transcription regulation</keyword>
<dbReference type="InterPro" id="IPR039425">
    <property type="entry name" value="RNA_pol_sigma-70-like"/>
</dbReference>
<dbReference type="CDD" id="cd06171">
    <property type="entry name" value="Sigma70_r4"/>
    <property type="match status" value="1"/>
</dbReference>
<keyword evidence="4" id="KW-0804">Transcription</keyword>
<evidence type="ECO:0000256" key="1">
    <source>
        <dbReference type="ARBA" id="ARBA00010641"/>
    </source>
</evidence>
<evidence type="ECO:0000256" key="4">
    <source>
        <dbReference type="ARBA" id="ARBA00023163"/>
    </source>
</evidence>
<dbReference type="OrthoDB" id="9803470at2"/>
<dbReference type="InterPro" id="IPR007627">
    <property type="entry name" value="RNA_pol_sigma70_r2"/>
</dbReference>
<evidence type="ECO:0000259" key="6">
    <source>
        <dbReference type="Pfam" id="PF08281"/>
    </source>
</evidence>